<gene>
    <name evidence="2" type="ORF">C8A03DRAFT_28860</name>
</gene>
<name>A0AAN7CJN9_9PEZI</name>
<accession>A0AAN7CJN9</accession>
<dbReference type="AlphaFoldDB" id="A0AAN7CJN9"/>
<proteinExistence type="predicted"/>
<sequence>MTRAKKSRPSDEGTGNVTADAVPDIPRSKRWAPVSGSANVDYKYKLDTRNPLTAYQFVCLCQPPFRNGYDEDNDEDEEDEDSDNENESAEPDDGEKPKKEKRPKCDGGKTCLCDKPVEEHPDHVWKMSRAGKIKFFLQRSNFALRDPDNFNMYTFNDHAGYGVLEMLQNLILDFEEAAGNYKEQWVVCEALAFFLQTETSWAVTRIDDGDGVEAVFQLIGRLFMSMLALLEREKLLAKDSEIKNLGLIMALFMSWARDSRPYGLLEESKQESLGPAKDKKKWEPHAFDSLVLAYARKYGIDLVGPYDIGKAIKEAQGDADLPDPASNTGNADPFSFAKELKKYKKERGGVTAFLAGAAGSRAKVPIGGDSLDITTWTSAERKRKSFDKKDPLGKKEIDAIKEGLILDVA</sequence>
<reference evidence="2" key="2">
    <citation type="submission" date="2023-05" db="EMBL/GenBank/DDBJ databases">
        <authorList>
            <consortium name="Lawrence Berkeley National Laboratory"/>
            <person name="Steindorff A."/>
            <person name="Hensen N."/>
            <person name="Bonometti L."/>
            <person name="Westerberg I."/>
            <person name="Brannstrom I.O."/>
            <person name="Guillou S."/>
            <person name="Cros-Aarteil S."/>
            <person name="Calhoun S."/>
            <person name="Haridas S."/>
            <person name="Kuo A."/>
            <person name="Mondo S."/>
            <person name="Pangilinan J."/>
            <person name="Riley R."/>
            <person name="Labutti K."/>
            <person name="Andreopoulos B."/>
            <person name="Lipzen A."/>
            <person name="Chen C."/>
            <person name="Yanf M."/>
            <person name="Daum C."/>
            <person name="Ng V."/>
            <person name="Clum A."/>
            <person name="Ohm R."/>
            <person name="Martin F."/>
            <person name="Silar P."/>
            <person name="Natvig D."/>
            <person name="Lalanne C."/>
            <person name="Gautier V."/>
            <person name="Ament-Velasquez S.L."/>
            <person name="Kruys A."/>
            <person name="Hutchinson M.I."/>
            <person name="Powell A.J."/>
            <person name="Barry K."/>
            <person name="Miller A.N."/>
            <person name="Grigoriev I.V."/>
            <person name="Debuchy R."/>
            <person name="Gladieux P."/>
            <person name="Thoren M.H."/>
            <person name="Johannesson H."/>
        </authorList>
    </citation>
    <scope>NUCLEOTIDE SEQUENCE</scope>
    <source>
        <strain evidence="2">CBS 532.94</strain>
    </source>
</reference>
<feature type="region of interest" description="Disordered" evidence="1">
    <location>
        <begin position="1"/>
        <end position="36"/>
    </location>
</feature>
<comment type="caution">
    <text evidence="2">The sequence shown here is derived from an EMBL/GenBank/DDBJ whole genome shotgun (WGS) entry which is preliminary data.</text>
</comment>
<evidence type="ECO:0000313" key="2">
    <source>
        <dbReference type="EMBL" id="KAK4242861.1"/>
    </source>
</evidence>
<feature type="compositionally biased region" description="Acidic residues" evidence="1">
    <location>
        <begin position="70"/>
        <end position="93"/>
    </location>
</feature>
<dbReference type="EMBL" id="MU860003">
    <property type="protein sequence ID" value="KAK4242861.1"/>
    <property type="molecule type" value="Genomic_DNA"/>
</dbReference>
<evidence type="ECO:0000256" key="1">
    <source>
        <dbReference type="SAM" id="MobiDB-lite"/>
    </source>
</evidence>
<organism evidence="2 3">
    <name type="scientific">Achaetomium macrosporum</name>
    <dbReference type="NCBI Taxonomy" id="79813"/>
    <lineage>
        <taxon>Eukaryota</taxon>
        <taxon>Fungi</taxon>
        <taxon>Dikarya</taxon>
        <taxon>Ascomycota</taxon>
        <taxon>Pezizomycotina</taxon>
        <taxon>Sordariomycetes</taxon>
        <taxon>Sordariomycetidae</taxon>
        <taxon>Sordariales</taxon>
        <taxon>Chaetomiaceae</taxon>
        <taxon>Achaetomium</taxon>
    </lineage>
</organism>
<reference evidence="2" key="1">
    <citation type="journal article" date="2023" name="Mol. Phylogenet. Evol.">
        <title>Genome-scale phylogeny and comparative genomics of the fungal order Sordariales.</title>
        <authorList>
            <person name="Hensen N."/>
            <person name="Bonometti L."/>
            <person name="Westerberg I."/>
            <person name="Brannstrom I.O."/>
            <person name="Guillou S."/>
            <person name="Cros-Aarteil S."/>
            <person name="Calhoun S."/>
            <person name="Haridas S."/>
            <person name="Kuo A."/>
            <person name="Mondo S."/>
            <person name="Pangilinan J."/>
            <person name="Riley R."/>
            <person name="LaButti K."/>
            <person name="Andreopoulos B."/>
            <person name="Lipzen A."/>
            <person name="Chen C."/>
            <person name="Yan M."/>
            <person name="Daum C."/>
            <person name="Ng V."/>
            <person name="Clum A."/>
            <person name="Steindorff A."/>
            <person name="Ohm R.A."/>
            <person name="Martin F."/>
            <person name="Silar P."/>
            <person name="Natvig D.O."/>
            <person name="Lalanne C."/>
            <person name="Gautier V."/>
            <person name="Ament-Velasquez S.L."/>
            <person name="Kruys A."/>
            <person name="Hutchinson M.I."/>
            <person name="Powell A.J."/>
            <person name="Barry K."/>
            <person name="Miller A.N."/>
            <person name="Grigoriev I.V."/>
            <person name="Debuchy R."/>
            <person name="Gladieux P."/>
            <person name="Hiltunen Thoren M."/>
            <person name="Johannesson H."/>
        </authorList>
    </citation>
    <scope>NUCLEOTIDE SEQUENCE</scope>
    <source>
        <strain evidence="2">CBS 532.94</strain>
    </source>
</reference>
<evidence type="ECO:0000313" key="3">
    <source>
        <dbReference type="Proteomes" id="UP001303760"/>
    </source>
</evidence>
<dbReference type="Proteomes" id="UP001303760">
    <property type="component" value="Unassembled WGS sequence"/>
</dbReference>
<protein>
    <submittedName>
        <fullName evidence="2">Uncharacterized protein</fullName>
    </submittedName>
</protein>
<keyword evidence="3" id="KW-1185">Reference proteome</keyword>
<feature type="compositionally biased region" description="Basic and acidic residues" evidence="1">
    <location>
        <begin position="94"/>
        <end position="105"/>
    </location>
</feature>
<feature type="region of interest" description="Disordered" evidence="1">
    <location>
        <begin position="68"/>
        <end position="105"/>
    </location>
</feature>